<evidence type="ECO:0000313" key="3">
    <source>
        <dbReference type="Proteomes" id="UP000007264"/>
    </source>
</evidence>
<evidence type="ECO:0000313" key="2">
    <source>
        <dbReference type="EMBL" id="EIE24331.1"/>
    </source>
</evidence>
<sequence>MEGFCCRRRSSSSGCITLRLAGTNLLNNGMIQRWTVATRNQAANFDLYGKLKDFHDTLQRSAVRQFSDKVKTDATTVALKGYALVTLIAERGFVVKVGLSGVDENSLKGFAEELEKSRTSLAYEGIFVILDALDKQRETEMAKYQVELQKEYETLQPHLDAIYAFRDKHGMSTYYLTCMEGLQRKTKEAASVDKARRALNAYWKAVKNSYELGTLPVPGNEFLSGHMLRKGVDYRNLVEPLDCANWYRLGIDLQELAPAVLKGDYYCAQQRPGAYRLICKRQEAAGSVAHDLVPSAEAWETNLAEISTKCKEARHKQAQKKGCIVM</sequence>
<dbReference type="KEGG" id="csl:COCSUDRAFT_41566"/>
<evidence type="ECO:0000259" key="1">
    <source>
        <dbReference type="Pfam" id="PF18117"/>
    </source>
</evidence>
<organism evidence="2 3">
    <name type="scientific">Coccomyxa subellipsoidea (strain C-169)</name>
    <name type="common">Green microalga</name>
    <dbReference type="NCBI Taxonomy" id="574566"/>
    <lineage>
        <taxon>Eukaryota</taxon>
        <taxon>Viridiplantae</taxon>
        <taxon>Chlorophyta</taxon>
        <taxon>core chlorophytes</taxon>
        <taxon>Trebouxiophyceae</taxon>
        <taxon>Trebouxiophyceae incertae sedis</taxon>
        <taxon>Coccomyxaceae</taxon>
        <taxon>Coccomyxa</taxon>
        <taxon>Coccomyxa subellipsoidea</taxon>
    </lineage>
</organism>
<dbReference type="RefSeq" id="XP_005648875.1">
    <property type="nucleotide sequence ID" value="XM_005648818.1"/>
</dbReference>
<gene>
    <name evidence="2" type="ORF">COCSUDRAFT_41566</name>
</gene>
<dbReference type="OrthoDB" id="426718at2759"/>
<dbReference type="Pfam" id="PF18117">
    <property type="entry name" value="EDS1_EP"/>
    <property type="match status" value="1"/>
</dbReference>
<keyword evidence="3" id="KW-1185">Reference proteome</keyword>
<proteinExistence type="predicted"/>
<dbReference type="AlphaFoldDB" id="I0Z112"/>
<reference evidence="2 3" key="1">
    <citation type="journal article" date="2012" name="Genome Biol.">
        <title>The genome of the polar eukaryotic microalga coccomyxa subellipsoidea reveals traits of cold adaptation.</title>
        <authorList>
            <person name="Blanc G."/>
            <person name="Agarkova I."/>
            <person name="Grimwood J."/>
            <person name="Kuo A."/>
            <person name="Brueggeman A."/>
            <person name="Dunigan D."/>
            <person name="Gurnon J."/>
            <person name="Ladunga I."/>
            <person name="Lindquist E."/>
            <person name="Lucas S."/>
            <person name="Pangilinan J."/>
            <person name="Proschold T."/>
            <person name="Salamov A."/>
            <person name="Schmutz J."/>
            <person name="Weeks D."/>
            <person name="Yamada T."/>
            <person name="Claverie J.M."/>
            <person name="Grigoriev I."/>
            <person name="Van Etten J."/>
            <person name="Lomsadze A."/>
            <person name="Borodovsky M."/>
        </authorList>
    </citation>
    <scope>NUCLEOTIDE SEQUENCE [LARGE SCALE GENOMIC DNA]</scope>
    <source>
        <strain evidence="2 3">C-169</strain>
    </source>
</reference>
<name>I0Z112_COCSC</name>
<dbReference type="GeneID" id="17042329"/>
<comment type="caution">
    <text evidence="2">The sequence shown here is derived from an EMBL/GenBank/DDBJ whole genome shotgun (WGS) entry which is preliminary data.</text>
</comment>
<dbReference type="InterPro" id="IPR041266">
    <property type="entry name" value="EDS1_EP"/>
</dbReference>
<dbReference type="Proteomes" id="UP000007264">
    <property type="component" value="Unassembled WGS sequence"/>
</dbReference>
<protein>
    <recommendedName>
        <fullName evidence="1">EDS1 EP domain-containing protein</fullName>
    </recommendedName>
</protein>
<accession>I0Z112</accession>
<feature type="domain" description="EDS1 EP" evidence="1">
    <location>
        <begin position="183"/>
        <end position="252"/>
    </location>
</feature>
<dbReference type="EMBL" id="AGSI01000006">
    <property type="protein sequence ID" value="EIE24331.1"/>
    <property type="molecule type" value="Genomic_DNA"/>
</dbReference>